<dbReference type="PANTHER" id="PTHR37807:SF3">
    <property type="entry name" value="OS07G0160300 PROTEIN"/>
    <property type="match status" value="1"/>
</dbReference>
<accession>A0A6L9SFY1</accession>
<dbReference type="PANTHER" id="PTHR37807">
    <property type="entry name" value="OS07G0160300 PROTEIN"/>
    <property type="match status" value="1"/>
</dbReference>
<dbReference type="RefSeq" id="WP_163744110.1">
    <property type="nucleotide sequence ID" value="NZ_JAAGOA010000027.1"/>
</dbReference>
<protein>
    <submittedName>
        <fullName evidence="1">ATP-binding protein</fullName>
    </submittedName>
</protein>
<keyword evidence="2" id="KW-1185">Reference proteome</keyword>
<proteinExistence type="predicted"/>
<dbReference type="InterPro" id="IPR027417">
    <property type="entry name" value="P-loop_NTPase"/>
</dbReference>
<keyword evidence="1" id="KW-0067">ATP-binding</keyword>
<dbReference type="Proteomes" id="UP000475214">
    <property type="component" value="Unassembled WGS sequence"/>
</dbReference>
<dbReference type="GO" id="GO:0005524">
    <property type="term" value="F:ATP binding"/>
    <property type="evidence" value="ECO:0007669"/>
    <property type="project" value="UniProtKB-KW"/>
</dbReference>
<comment type="caution">
    <text evidence="1">The sequence shown here is derived from an EMBL/GenBank/DDBJ whole genome shotgun (WGS) entry which is preliminary data.</text>
</comment>
<dbReference type="AlphaFoldDB" id="A0A6L9SFY1"/>
<evidence type="ECO:0000313" key="1">
    <source>
        <dbReference type="EMBL" id="NEE03977.1"/>
    </source>
</evidence>
<dbReference type="Pfam" id="PF13671">
    <property type="entry name" value="AAA_33"/>
    <property type="match status" value="1"/>
</dbReference>
<dbReference type="Gene3D" id="3.40.50.300">
    <property type="entry name" value="P-loop containing nucleotide triphosphate hydrolases"/>
    <property type="match status" value="1"/>
</dbReference>
<reference evidence="1 2" key="1">
    <citation type="submission" date="2020-02" db="EMBL/GenBank/DDBJ databases">
        <authorList>
            <person name="Li X.-J."/>
            <person name="Han X.-M."/>
        </authorList>
    </citation>
    <scope>NUCLEOTIDE SEQUENCE [LARGE SCALE GENOMIC DNA]</scope>
    <source>
        <strain evidence="1 2">CCTCC AB 2017055</strain>
    </source>
</reference>
<name>A0A6L9SFY1_9ACTN</name>
<dbReference type="SUPFAM" id="SSF52540">
    <property type="entry name" value="P-loop containing nucleoside triphosphate hydrolases"/>
    <property type="match status" value="1"/>
</dbReference>
<sequence length="165" mass="18385">MTGLPGTGKSTLADAVAKEIGAPSFAGDWLMGALKPAGIFAHLDRPTYLSMYHRLLRTLVTRQLILGQSAVTDCLVTDDVVDDWRAHFASFGASTHVVECVCTDVDLHRSRVDGRQRGIPGWHEIDWNHVERMRPEFPALRGSDLTLDAVHPIERNLKTLLRFIE</sequence>
<evidence type="ECO:0000313" key="2">
    <source>
        <dbReference type="Proteomes" id="UP000475214"/>
    </source>
</evidence>
<dbReference type="EMBL" id="JAAGOA010000027">
    <property type="protein sequence ID" value="NEE03977.1"/>
    <property type="molecule type" value="Genomic_DNA"/>
</dbReference>
<organism evidence="1 2">
    <name type="scientific">Phytoactinopolyspora halotolerans</name>
    <dbReference type="NCBI Taxonomy" id="1981512"/>
    <lineage>
        <taxon>Bacteria</taxon>
        <taxon>Bacillati</taxon>
        <taxon>Actinomycetota</taxon>
        <taxon>Actinomycetes</taxon>
        <taxon>Jiangellales</taxon>
        <taxon>Jiangellaceae</taxon>
        <taxon>Phytoactinopolyspora</taxon>
    </lineage>
</organism>
<gene>
    <name evidence="1" type="ORF">G1H10_27790</name>
</gene>
<keyword evidence="1" id="KW-0547">Nucleotide-binding</keyword>